<keyword evidence="1" id="KW-0812">Transmembrane</keyword>
<gene>
    <name evidence="3" type="ORF">HH215_26135</name>
</gene>
<dbReference type="RefSeq" id="WP_169282552.1">
    <property type="nucleotide sequence ID" value="NZ_CP051680.1"/>
</dbReference>
<keyword evidence="1" id="KW-0472">Membrane</keyword>
<dbReference type="Proteomes" id="UP000502248">
    <property type="component" value="Chromosome"/>
</dbReference>
<evidence type="ECO:0000259" key="2">
    <source>
        <dbReference type="PROSITE" id="PS51272"/>
    </source>
</evidence>
<dbReference type="InterPro" id="IPR001119">
    <property type="entry name" value="SLH_dom"/>
</dbReference>
<feature type="transmembrane region" description="Helical" evidence="1">
    <location>
        <begin position="12"/>
        <end position="31"/>
    </location>
</feature>
<feature type="domain" description="SLH" evidence="2">
    <location>
        <begin position="597"/>
        <end position="659"/>
    </location>
</feature>
<sequence>MKSGLSKRLGKLFIEITVIVCLLIQTVLFVGSNPSTHAAESTANLPNPRFPSEMQKAMKEAEAILLKGEGFSDWAALAFVRNGTPLPEGYLESKGNEILERKGKYDSASELSLAIMAYSAAGGKAHQVAGINLMQKLVNRTDMEDEGSYGVSLAYLAYLFYSTNNYYRPLWYSDLFFNRLNETRLASGSWPSSGDRFDEVSTTLVAVSALKASGDIPKSYDGEKIAAWLKTLIKGNGSINQSTADTANAIMLLSAVDADAADFHLTDGDNPLRFIMSNRLSEGGFSETLGGELDPNATLQAYLALTNYKLILEGKPGLLSGWRHSDPKTVTVRVEGPKGTIASGSSTGVTAHDAVKSFLERDNIAYAMTKKKIVSVNGIKEHQYGGDEAWRFAVEANAYYDFQPECSNGEERLNDGDLIILYYGASNMPCNVGFQVEYIAGDGTLRDTNSIPHHTPMILHVKKPKITSEGTSTENGSFITVDINGKKVATDAEGKVEVGGLKAGAYDFVFTGYQAGGVPTILKTIIHVRVVSTLDEFKDRDEVSSWAANEVASALSNGYLQGINSAGDLLAPKKGLTRAEFVAMLLRVRKQTTSTEQGRVFTDVPSKKWYSDVVNKAAELGITDRVRGEFEPNRNITREEAAIMLANAGALNTYGTLDRLHLSDIEDLPGNSLKAIQAVNEHGIMTGSEGEFMPKETLIREQAAAVLARLEIFLYRDKFFGYYDYFK</sequence>
<dbReference type="SUPFAM" id="SSF48239">
    <property type="entry name" value="Terpenoid cyclases/Protein prenyltransferases"/>
    <property type="match status" value="1"/>
</dbReference>
<dbReference type="Gene3D" id="1.50.10.20">
    <property type="match status" value="1"/>
</dbReference>
<organism evidence="3 4">
    <name type="scientific">Cohnella herbarum</name>
    <dbReference type="NCBI Taxonomy" id="2728023"/>
    <lineage>
        <taxon>Bacteria</taxon>
        <taxon>Bacillati</taxon>
        <taxon>Bacillota</taxon>
        <taxon>Bacilli</taxon>
        <taxon>Bacillales</taxon>
        <taxon>Paenibacillaceae</taxon>
        <taxon>Cohnella</taxon>
    </lineage>
</organism>
<accession>A0A7Z2ZNK5</accession>
<dbReference type="EMBL" id="CP051680">
    <property type="protein sequence ID" value="QJD86303.1"/>
    <property type="molecule type" value="Genomic_DNA"/>
</dbReference>
<dbReference type="Pfam" id="PF00395">
    <property type="entry name" value="SLH"/>
    <property type="match status" value="3"/>
</dbReference>
<dbReference type="PROSITE" id="PS51272">
    <property type="entry name" value="SLH"/>
    <property type="match status" value="2"/>
</dbReference>
<evidence type="ECO:0000313" key="4">
    <source>
        <dbReference type="Proteomes" id="UP000502248"/>
    </source>
</evidence>
<protein>
    <recommendedName>
        <fullName evidence="2">SLH domain-containing protein</fullName>
    </recommendedName>
</protein>
<dbReference type="InterPro" id="IPR008930">
    <property type="entry name" value="Terpenoid_cyclase/PrenylTrfase"/>
</dbReference>
<name>A0A7Z2ZNK5_9BACL</name>
<proteinExistence type="predicted"/>
<evidence type="ECO:0000256" key="1">
    <source>
        <dbReference type="SAM" id="Phobius"/>
    </source>
</evidence>
<keyword evidence="1" id="KW-1133">Transmembrane helix</keyword>
<evidence type="ECO:0000313" key="3">
    <source>
        <dbReference type="EMBL" id="QJD86303.1"/>
    </source>
</evidence>
<reference evidence="3 4" key="1">
    <citation type="submission" date="2020-04" db="EMBL/GenBank/DDBJ databases">
        <title>Genome sequencing of novel species.</title>
        <authorList>
            <person name="Heo J."/>
            <person name="Kim S.-J."/>
            <person name="Kim J.-S."/>
            <person name="Hong S.-B."/>
            <person name="Kwon S.-W."/>
        </authorList>
    </citation>
    <scope>NUCLEOTIDE SEQUENCE [LARGE SCALE GENOMIC DNA]</scope>
    <source>
        <strain evidence="3 4">MFER-1</strain>
    </source>
</reference>
<keyword evidence="4" id="KW-1185">Reference proteome</keyword>
<feature type="domain" description="SLH" evidence="2">
    <location>
        <begin position="534"/>
        <end position="596"/>
    </location>
</feature>
<dbReference type="KEGG" id="cheb:HH215_26135"/>
<dbReference type="AlphaFoldDB" id="A0A7Z2ZNK5"/>